<keyword evidence="2" id="KW-1185">Reference proteome</keyword>
<reference evidence="1" key="1">
    <citation type="journal article" date="2019" name="bioRxiv">
        <title>The Genome of the Zebra Mussel, Dreissena polymorpha: A Resource for Invasive Species Research.</title>
        <authorList>
            <person name="McCartney M.A."/>
            <person name="Auch B."/>
            <person name="Kono T."/>
            <person name="Mallez S."/>
            <person name="Zhang Y."/>
            <person name="Obille A."/>
            <person name="Becker A."/>
            <person name="Abrahante J.E."/>
            <person name="Garbe J."/>
            <person name="Badalamenti J.P."/>
            <person name="Herman A."/>
            <person name="Mangelson H."/>
            <person name="Liachko I."/>
            <person name="Sullivan S."/>
            <person name="Sone E.D."/>
            <person name="Koren S."/>
            <person name="Silverstein K.A.T."/>
            <person name="Beckman K.B."/>
            <person name="Gohl D.M."/>
        </authorList>
    </citation>
    <scope>NUCLEOTIDE SEQUENCE</scope>
    <source>
        <strain evidence="1">Duluth1</strain>
        <tissue evidence="1">Whole animal</tissue>
    </source>
</reference>
<evidence type="ECO:0000313" key="2">
    <source>
        <dbReference type="Proteomes" id="UP000828390"/>
    </source>
</evidence>
<dbReference type="AlphaFoldDB" id="A0A9D4S5D0"/>
<accession>A0A9D4S5D0</accession>
<reference evidence="1" key="2">
    <citation type="submission" date="2020-11" db="EMBL/GenBank/DDBJ databases">
        <authorList>
            <person name="McCartney M.A."/>
            <person name="Auch B."/>
            <person name="Kono T."/>
            <person name="Mallez S."/>
            <person name="Becker A."/>
            <person name="Gohl D.M."/>
            <person name="Silverstein K.A.T."/>
            <person name="Koren S."/>
            <person name="Bechman K.B."/>
            <person name="Herman A."/>
            <person name="Abrahante J.E."/>
            <person name="Garbe J."/>
        </authorList>
    </citation>
    <scope>NUCLEOTIDE SEQUENCE</scope>
    <source>
        <strain evidence="1">Duluth1</strain>
        <tissue evidence="1">Whole animal</tissue>
    </source>
</reference>
<gene>
    <name evidence="1" type="ORF">DPMN_016299</name>
</gene>
<dbReference type="Proteomes" id="UP000828390">
    <property type="component" value="Unassembled WGS sequence"/>
</dbReference>
<name>A0A9D4S5D0_DREPO</name>
<proteinExistence type="predicted"/>
<sequence>MNGGVMVMITKDKFSPPGGHVFLQTRTIFKHIQDIIRTNGLTKFHDDWTINVIFRVKNAPHSGSHVFSRNWNHFELLQDIIGKNLLNKFHEDQTINVASRVLQNATTPFHNDRKISVFSTVNKKYASRLVAPGGPWWHMNVASRENAPPPDGHVFQPTRTIFKLIQDIIRTNLLTKFHEDKWGI</sequence>
<dbReference type="EMBL" id="JAIWYP010000001">
    <property type="protein sequence ID" value="KAH3892186.1"/>
    <property type="molecule type" value="Genomic_DNA"/>
</dbReference>
<comment type="caution">
    <text evidence="1">The sequence shown here is derived from an EMBL/GenBank/DDBJ whole genome shotgun (WGS) entry which is preliminary data.</text>
</comment>
<protein>
    <submittedName>
        <fullName evidence="1">Uncharacterized protein</fullName>
    </submittedName>
</protein>
<evidence type="ECO:0000313" key="1">
    <source>
        <dbReference type="EMBL" id="KAH3892186.1"/>
    </source>
</evidence>
<organism evidence="1 2">
    <name type="scientific">Dreissena polymorpha</name>
    <name type="common">Zebra mussel</name>
    <name type="synonym">Mytilus polymorpha</name>
    <dbReference type="NCBI Taxonomy" id="45954"/>
    <lineage>
        <taxon>Eukaryota</taxon>
        <taxon>Metazoa</taxon>
        <taxon>Spiralia</taxon>
        <taxon>Lophotrochozoa</taxon>
        <taxon>Mollusca</taxon>
        <taxon>Bivalvia</taxon>
        <taxon>Autobranchia</taxon>
        <taxon>Heteroconchia</taxon>
        <taxon>Euheterodonta</taxon>
        <taxon>Imparidentia</taxon>
        <taxon>Neoheterodontei</taxon>
        <taxon>Myida</taxon>
        <taxon>Dreissenoidea</taxon>
        <taxon>Dreissenidae</taxon>
        <taxon>Dreissena</taxon>
    </lineage>
</organism>